<keyword evidence="6" id="KW-0256">Endoplasmic reticulum</keyword>
<dbReference type="InterPro" id="IPR016053">
    <property type="entry name" value="Haem_Oase-like"/>
</dbReference>
<keyword evidence="4" id="KW-0349">Heme</keyword>
<evidence type="ECO:0000256" key="9">
    <source>
        <dbReference type="SAM" id="MobiDB-lite"/>
    </source>
</evidence>
<dbReference type="PRINTS" id="PR00088">
    <property type="entry name" value="HAEMOXYGNASE"/>
</dbReference>
<dbReference type="PROSITE" id="PS00593">
    <property type="entry name" value="HEME_OXYGENASE"/>
    <property type="match status" value="2"/>
</dbReference>
<dbReference type="GO" id="GO:0006788">
    <property type="term" value="P:heme oxidation"/>
    <property type="evidence" value="ECO:0007669"/>
    <property type="project" value="InterPro"/>
</dbReference>
<dbReference type="GO" id="GO:0005783">
    <property type="term" value="C:endoplasmic reticulum"/>
    <property type="evidence" value="ECO:0007669"/>
    <property type="project" value="UniProtKB-SubCell"/>
</dbReference>
<dbReference type="GO" id="GO:0042167">
    <property type="term" value="P:heme catabolic process"/>
    <property type="evidence" value="ECO:0007669"/>
    <property type="project" value="TreeGrafter"/>
</dbReference>
<reference evidence="10" key="1">
    <citation type="submission" date="2021-01" db="EMBL/GenBank/DDBJ databases">
        <authorList>
            <person name="Zahm M."/>
            <person name="Roques C."/>
            <person name="Cabau C."/>
            <person name="Klopp C."/>
            <person name="Donnadieu C."/>
            <person name="Jouanno E."/>
            <person name="Lampietro C."/>
            <person name="Louis A."/>
            <person name="Herpin A."/>
            <person name="Echchiki A."/>
            <person name="Berthelot C."/>
            <person name="Parey E."/>
            <person name="Roest-Crollius H."/>
            <person name="Braasch I."/>
            <person name="Postlethwait J."/>
            <person name="Bobe J."/>
            <person name="Montfort J."/>
            <person name="Bouchez O."/>
            <person name="Begum T."/>
            <person name="Mejri S."/>
            <person name="Adams A."/>
            <person name="Chen W.-J."/>
            <person name="Guiguen Y."/>
        </authorList>
    </citation>
    <scope>NUCLEOTIDE SEQUENCE</scope>
    <source>
        <strain evidence="10">YG-15Mar2019-1</strain>
        <tissue evidence="10">Brain</tissue>
    </source>
</reference>
<dbReference type="GO" id="GO:0004392">
    <property type="term" value="F:heme oxygenase (decyclizing) activity"/>
    <property type="evidence" value="ECO:0007669"/>
    <property type="project" value="UniProtKB-EC"/>
</dbReference>
<keyword evidence="7" id="KW-0560">Oxidoreductase</keyword>
<organism evidence="10 11">
    <name type="scientific">Megalops atlanticus</name>
    <name type="common">Tarpon</name>
    <name type="synonym">Clupea gigantea</name>
    <dbReference type="NCBI Taxonomy" id="7932"/>
    <lineage>
        <taxon>Eukaryota</taxon>
        <taxon>Metazoa</taxon>
        <taxon>Chordata</taxon>
        <taxon>Craniata</taxon>
        <taxon>Vertebrata</taxon>
        <taxon>Euteleostomi</taxon>
        <taxon>Actinopterygii</taxon>
        <taxon>Neopterygii</taxon>
        <taxon>Teleostei</taxon>
        <taxon>Elopiformes</taxon>
        <taxon>Megalopidae</taxon>
        <taxon>Megalops</taxon>
    </lineage>
</organism>
<dbReference type="OrthoDB" id="652091at2759"/>
<dbReference type="CDD" id="cd19165">
    <property type="entry name" value="HemeO"/>
    <property type="match status" value="2"/>
</dbReference>
<comment type="similarity">
    <text evidence="2">Belongs to the heme oxygenase family.</text>
</comment>
<evidence type="ECO:0000256" key="3">
    <source>
        <dbReference type="ARBA" id="ARBA00012360"/>
    </source>
</evidence>
<keyword evidence="8" id="KW-0408">Iron</keyword>
<evidence type="ECO:0000313" key="10">
    <source>
        <dbReference type="EMBL" id="KAG7459505.1"/>
    </source>
</evidence>
<dbReference type="GO" id="GO:0020037">
    <property type="term" value="F:heme binding"/>
    <property type="evidence" value="ECO:0007669"/>
    <property type="project" value="TreeGrafter"/>
</dbReference>
<gene>
    <name evidence="10" type="ORF">MATL_G00211310</name>
</gene>
<evidence type="ECO:0000256" key="8">
    <source>
        <dbReference type="ARBA" id="ARBA00023004"/>
    </source>
</evidence>
<evidence type="ECO:0000256" key="6">
    <source>
        <dbReference type="ARBA" id="ARBA00022824"/>
    </source>
</evidence>
<comment type="caution">
    <text evidence="10">The sequence shown here is derived from an EMBL/GenBank/DDBJ whole genome shotgun (WGS) entry which is preliminary data.</text>
</comment>
<protein>
    <recommendedName>
        <fullName evidence="3">heme oxygenase (biliverdin-producing)</fullName>
        <ecNumber evidence="3">1.14.14.18</ecNumber>
    </recommendedName>
</protein>
<dbReference type="GO" id="GO:0006979">
    <property type="term" value="P:response to oxidative stress"/>
    <property type="evidence" value="ECO:0007669"/>
    <property type="project" value="TreeGrafter"/>
</dbReference>
<evidence type="ECO:0000256" key="1">
    <source>
        <dbReference type="ARBA" id="ARBA00004240"/>
    </source>
</evidence>
<dbReference type="FunFam" id="1.20.910.10:FF:000001">
    <property type="entry name" value="Heme oxygenase 1"/>
    <property type="match status" value="2"/>
</dbReference>
<evidence type="ECO:0000256" key="7">
    <source>
        <dbReference type="ARBA" id="ARBA00023002"/>
    </source>
</evidence>
<accession>A0A9D3PG07</accession>
<dbReference type="InterPro" id="IPR016084">
    <property type="entry name" value="Haem_Oase-like_multi-hlx"/>
</dbReference>
<dbReference type="EMBL" id="JAFDVH010000019">
    <property type="protein sequence ID" value="KAG7459505.1"/>
    <property type="molecule type" value="Genomic_DNA"/>
</dbReference>
<dbReference type="Gene3D" id="1.20.910.10">
    <property type="entry name" value="Heme oxygenase-like"/>
    <property type="match status" value="2"/>
</dbReference>
<dbReference type="AlphaFoldDB" id="A0A9D3PG07"/>
<evidence type="ECO:0000256" key="4">
    <source>
        <dbReference type="ARBA" id="ARBA00022617"/>
    </source>
</evidence>
<dbReference type="Pfam" id="PF01126">
    <property type="entry name" value="Heme_oxygenase"/>
    <property type="match status" value="2"/>
</dbReference>
<keyword evidence="5" id="KW-0479">Metal-binding</keyword>
<feature type="region of interest" description="Disordered" evidence="9">
    <location>
        <begin position="264"/>
        <end position="283"/>
    </location>
</feature>
<dbReference type="EC" id="1.14.14.18" evidence="3"/>
<dbReference type="InterPro" id="IPR002051">
    <property type="entry name" value="Haem_Oase"/>
</dbReference>
<name>A0A9D3PG07_MEGAT</name>
<evidence type="ECO:0000256" key="2">
    <source>
        <dbReference type="ARBA" id="ARBA00006134"/>
    </source>
</evidence>
<proteinExistence type="inferred from homology"/>
<dbReference type="SUPFAM" id="SSF48613">
    <property type="entry name" value="Heme oxygenase-like"/>
    <property type="match status" value="2"/>
</dbReference>
<keyword evidence="11" id="KW-1185">Reference proteome</keyword>
<evidence type="ECO:0000256" key="5">
    <source>
        <dbReference type="ARBA" id="ARBA00022723"/>
    </source>
</evidence>
<dbReference type="PANTHER" id="PTHR10720">
    <property type="entry name" value="HEME OXYGENASE"/>
    <property type="match status" value="1"/>
</dbReference>
<evidence type="ECO:0000313" key="11">
    <source>
        <dbReference type="Proteomes" id="UP001046870"/>
    </source>
</evidence>
<dbReference type="Proteomes" id="UP001046870">
    <property type="component" value="Chromosome 19"/>
</dbReference>
<dbReference type="PANTHER" id="PTHR10720:SF1">
    <property type="entry name" value="HEME OXYGENASE 1"/>
    <property type="match status" value="1"/>
</dbReference>
<comment type="subcellular location">
    <subcellularLocation>
        <location evidence="1">Endoplasmic reticulum</location>
    </subcellularLocation>
</comment>
<dbReference type="GO" id="GO:0046872">
    <property type="term" value="F:metal ion binding"/>
    <property type="evidence" value="ECO:0007669"/>
    <property type="project" value="UniProtKB-KW"/>
</dbReference>
<dbReference type="InterPro" id="IPR018207">
    <property type="entry name" value="Haem_oxygenase_CS"/>
</dbReference>
<sequence>MVVTGQEETAEEISAEIYTKRKETGGYLTDCKITEMESDKNQQKENLQSTDRDLSEQIKTVTKDSHVRAENTELMLSYQRGQITLPQYKLLLCSLYEIYKALEEELDRNSSHPSVAPIYFPQELARLEALERDLEYLLGQNWRERVIVPAATHRYAQRLRQIGGENPILLVAHAYTRYLGDLSGGQVLGRITQKSMGLRNGEGLSFFSFPGVTSPHRFKQLYRSRMNSIELTEEQREGVLQEAVRAFEFNIEVFDDLQKMLRATETDTKEQRRPAPDSARDAAHDVEAVKNRLMEEAKTSSRDLSEQIKTVTKDSHVRAENTELMLSYQRGQITLPQYKLLLCSLYEIYKALEEELDRNSSYPSVAPIYFPQELARLEALERDLEYLLGQNWRERVIVPAATHRYTQRLRQIGRENPVFLVAHAYTRYLGDLSGGQVLGRITQKSMGLRSGEGLSFFSFPGVTSPHRFKQLYRSRMNSIELTEEQREGVLQEAVRAFEFNIEVFDDLQKMLTITEETGVQRKPAMAQNGIHGYQPGAKHFQVPASLVSASPVLRLVLGACVALAVAMALYAL</sequence>